<evidence type="ECO:0000313" key="1">
    <source>
        <dbReference type="EMBL" id="MBB6069969.1"/>
    </source>
</evidence>
<sequence length="175" mass="18785">MTFPSRLPPHDLARLVIDAAEQAGAEGYWTGAHPIHDDAVRHMVRFLGLLLAGDDDLAASEIEVYGRVFEAVSGHRPGVDELRAAAMESVELASDPDGLHAFLMETPAYLASVLEMDRERGTRNGDQVVTALSGLGLAILTADGHATPEEDSIITTHLNHLRGELDRLGVTATEV</sequence>
<reference evidence="1 2" key="1">
    <citation type="submission" date="2020-08" db="EMBL/GenBank/DDBJ databases">
        <title>Genomic Encyclopedia of Type Strains, Phase IV (KMG-IV): sequencing the most valuable type-strain genomes for metagenomic binning, comparative biology and taxonomic classification.</title>
        <authorList>
            <person name="Goeker M."/>
        </authorList>
    </citation>
    <scope>NUCLEOTIDE SEQUENCE [LARGE SCALE GENOMIC DNA]</scope>
    <source>
        <strain evidence="1 2">DSM 29007</strain>
    </source>
</reference>
<dbReference type="RefSeq" id="WP_170039600.1">
    <property type="nucleotide sequence ID" value="NZ_JABDTL010000002.1"/>
</dbReference>
<proteinExistence type="predicted"/>
<dbReference type="AlphaFoldDB" id="A0A841GTN2"/>
<comment type="caution">
    <text evidence="1">The sequence shown here is derived from an EMBL/GenBank/DDBJ whole genome shotgun (WGS) entry which is preliminary data.</text>
</comment>
<dbReference type="Proteomes" id="UP000582837">
    <property type="component" value="Unassembled WGS sequence"/>
</dbReference>
<protein>
    <recommendedName>
        <fullName evidence="3">Co-chaperone DjlA N-terminal domain-containing protein</fullName>
    </recommendedName>
</protein>
<evidence type="ECO:0000313" key="2">
    <source>
        <dbReference type="Proteomes" id="UP000582837"/>
    </source>
</evidence>
<accession>A0A841GTN2</accession>
<name>A0A841GTN2_9BACT</name>
<gene>
    <name evidence="1" type="ORF">HNQ61_001586</name>
</gene>
<evidence type="ECO:0008006" key="3">
    <source>
        <dbReference type="Google" id="ProtNLM"/>
    </source>
</evidence>
<organism evidence="1 2">
    <name type="scientific">Longimicrobium terrae</name>
    <dbReference type="NCBI Taxonomy" id="1639882"/>
    <lineage>
        <taxon>Bacteria</taxon>
        <taxon>Pseudomonadati</taxon>
        <taxon>Gemmatimonadota</taxon>
        <taxon>Longimicrobiia</taxon>
        <taxon>Longimicrobiales</taxon>
        <taxon>Longimicrobiaceae</taxon>
        <taxon>Longimicrobium</taxon>
    </lineage>
</organism>
<dbReference type="EMBL" id="JACHIA010000003">
    <property type="protein sequence ID" value="MBB6069969.1"/>
    <property type="molecule type" value="Genomic_DNA"/>
</dbReference>
<keyword evidence="2" id="KW-1185">Reference proteome</keyword>